<comment type="caution">
    <text evidence="2">The sequence shown here is derived from an EMBL/GenBank/DDBJ whole genome shotgun (WGS) entry which is preliminary data.</text>
</comment>
<evidence type="ECO:0008006" key="4">
    <source>
        <dbReference type="Google" id="ProtNLM"/>
    </source>
</evidence>
<feature type="chain" id="PRO_5020496131" description="Celp0028 effector like protein" evidence="1">
    <location>
        <begin position="20"/>
        <end position="252"/>
    </location>
</feature>
<dbReference type="EMBL" id="QJNU01000328">
    <property type="protein sequence ID" value="RYP02148.1"/>
    <property type="molecule type" value="Genomic_DNA"/>
</dbReference>
<gene>
    <name evidence="2" type="ORF">DL764_005943</name>
</gene>
<sequence>MFIRQLSVGLAVLAASSHATPMPQSSGSSLPAGTILKPDDVIIVGADNSVHVMKDYEYDQLDSDTKSAQSHATMPESDVVAARDVQRQSRRGCQESTEIQVLTDETFLNWDTPVSPVVSAAGGKSSVSLSKGYSITNSLSVGVGASVSAITDILSLSFSVDYSQSWTTQTSQSFTFEVPEGQFGLIVTQAKTRRLTGNYFSGCTDNWDKTSFMSDTYTSQSYGNMEWVQGVIRLCNSTSYPVPYCIGSGSHY</sequence>
<evidence type="ECO:0000256" key="1">
    <source>
        <dbReference type="SAM" id="SignalP"/>
    </source>
</evidence>
<organism evidence="2 3">
    <name type="scientific">Monosporascus ibericus</name>
    <dbReference type="NCBI Taxonomy" id="155417"/>
    <lineage>
        <taxon>Eukaryota</taxon>
        <taxon>Fungi</taxon>
        <taxon>Dikarya</taxon>
        <taxon>Ascomycota</taxon>
        <taxon>Pezizomycotina</taxon>
        <taxon>Sordariomycetes</taxon>
        <taxon>Xylariomycetidae</taxon>
        <taxon>Xylariales</taxon>
        <taxon>Xylariales incertae sedis</taxon>
        <taxon>Monosporascus</taxon>
    </lineage>
</organism>
<proteinExistence type="predicted"/>
<dbReference type="Proteomes" id="UP000293360">
    <property type="component" value="Unassembled WGS sequence"/>
</dbReference>
<dbReference type="OrthoDB" id="4831122at2759"/>
<keyword evidence="3" id="KW-1185">Reference proteome</keyword>
<evidence type="ECO:0000313" key="2">
    <source>
        <dbReference type="EMBL" id="RYP02148.1"/>
    </source>
</evidence>
<keyword evidence="1" id="KW-0732">Signal</keyword>
<dbReference type="AlphaFoldDB" id="A0A4Q4T751"/>
<reference evidence="2 3" key="1">
    <citation type="submission" date="2018-06" db="EMBL/GenBank/DDBJ databases">
        <title>Complete Genomes of Monosporascus.</title>
        <authorList>
            <person name="Robinson A.J."/>
            <person name="Natvig D.O."/>
        </authorList>
    </citation>
    <scope>NUCLEOTIDE SEQUENCE [LARGE SCALE GENOMIC DNA]</scope>
    <source>
        <strain evidence="2 3">CBS 110550</strain>
    </source>
</reference>
<accession>A0A4Q4T751</accession>
<evidence type="ECO:0000313" key="3">
    <source>
        <dbReference type="Proteomes" id="UP000293360"/>
    </source>
</evidence>
<name>A0A4Q4T751_9PEZI</name>
<feature type="signal peptide" evidence="1">
    <location>
        <begin position="1"/>
        <end position="19"/>
    </location>
</feature>
<protein>
    <recommendedName>
        <fullName evidence="4">Celp0028 effector like protein</fullName>
    </recommendedName>
</protein>